<comment type="similarity">
    <text evidence="1">Belongs to the helicase family. RecQ subfamily.</text>
</comment>
<dbReference type="Proteomes" id="UP000244450">
    <property type="component" value="Unassembled WGS sequence"/>
</dbReference>
<keyword evidence="5 15" id="KW-0347">Helicase</keyword>
<dbReference type="FunFam" id="3.40.50.300:FF:001389">
    <property type="entry name" value="ATP-dependent DNA helicase RecQ"/>
    <property type="match status" value="1"/>
</dbReference>
<evidence type="ECO:0000313" key="15">
    <source>
        <dbReference type="EMBL" id="PUZ27990.1"/>
    </source>
</evidence>
<dbReference type="InterPro" id="IPR036388">
    <property type="entry name" value="WH-like_DNA-bd_sf"/>
</dbReference>
<dbReference type="RefSeq" id="WP_108684631.1">
    <property type="nucleotide sequence ID" value="NZ_QCYK01000001.1"/>
</dbReference>
<dbReference type="OrthoDB" id="9763310at2"/>
<dbReference type="InterPro" id="IPR004589">
    <property type="entry name" value="DNA_helicase_ATP-dep_RecQ"/>
</dbReference>
<dbReference type="CDD" id="cd17920">
    <property type="entry name" value="DEXHc_RecQ"/>
    <property type="match status" value="1"/>
</dbReference>
<keyword evidence="16" id="KW-1185">Reference proteome</keyword>
<dbReference type="PANTHER" id="PTHR13710:SF105">
    <property type="entry name" value="ATP-DEPENDENT DNA HELICASE Q1"/>
    <property type="match status" value="1"/>
</dbReference>
<dbReference type="GO" id="GO:0043590">
    <property type="term" value="C:bacterial nucleoid"/>
    <property type="evidence" value="ECO:0007669"/>
    <property type="project" value="TreeGrafter"/>
</dbReference>
<evidence type="ECO:0000256" key="6">
    <source>
        <dbReference type="ARBA" id="ARBA00022840"/>
    </source>
</evidence>
<evidence type="ECO:0000256" key="11">
    <source>
        <dbReference type="ARBA" id="ARBA00044535"/>
    </source>
</evidence>
<evidence type="ECO:0000259" key="13">
    <source>
        <dbReference type="PROSITE" id="PS51192"/>
    </source>
</evidence>
<evidence type="ECO:0000256" key="8">
    <source>
        <dbReference type="ARBA" id="ARBA00023235"/>
    </source>
</evidence>
<dbReference type="PROSITE" id="PS51194">
    <property type="entry name" value="HELICASE_CTER"/>
    <property type="match status" value="1"/>
</dbReference>
<dbReference type="GO" id="GO:0006310">
    <property type="term" value="P:DNA recombination"/>
    <property type="evidence" value="ECO:0007669"/>
    <property type="project" value="InterPro"/>
</dbReference>
<dbReference type="InterPro" id="IPR027417">
    <property type="entry name" value="P-loop_NTPase"/>
</dbReference>
<dbReference type="GO" id="GO:0005737">
    <property type="term" value="C:cytoplasm"/>
    <property type="evidence" value="ECO:0007669"/>
    <property type="project" value="TreeGrafter"/>
</dbReference>
<dbReference type="AlphaFoldDB" id="A0A2T7BK17"/>
<organism evidence="15 16">
    <name type="scientific">Chitinophaga parva</name>
    <dbReference type="NCBI Taxonomy" id="2169414"/>
    <lineage>
        <taxon>Bacteria</taxon>
        <taxon>Pseudomonadati</taxon>
        <taxon>Bacteroidota</taxon>
        <taxon>Chitinophagia</taxon>
        <taxon>Chitinophagales</taxon>
        <taxon>Chitinophagaceae</taxon>
        <taxon>Chitinophaga</taxon>
    </lineage>
</organism>
<evidence type="ECO:0000256" key="1">
    <source>
        <dbReference type="ARBA" id="ARBA00005446"/>
    </source>
</evidence>
<accession>A0A2T7BK17</accession>
<evidence type="ECO:0000259" key="14">
    <source>
        <dbReference type="PROSITE" id="PS51194"/>
    </source>
</evidence>
<dbReference type="InterPro" id="IPR032284">
    <property type="entry name" value="RecQ_Zn-bd"/>
</dbReference>
<evidence type="ECO:0000256" key="10">
    <source>
        <dbReference type="ARBA" id="ARBA00034808"/>
    </source>
</evidence>
<comment type="caution">
    <text evidence="15">The sequence shown here is derived from an EMBL/GenBank/DDBJ whole genome shotgun (WGS) entry which is preliminary data.</text>
</comment>
<dbReference type="GO" id="GO:0030894">
    <property type="term" value="C:replisome"/>
    <property type="evidence" value="ECO:0007669"/>
    <property type="project" value="TreeGrafter"/>
</dbReference>
<sequence length="635" mass="72793">MSAPLDILQQYWGHQAFRPLQAEIIQSVMDGHDTLALLPTGGGKSVCFQVPGMLLDGVCLVITPLIALMKDQVQALRKKEIPAQAIYSGMTITEVERILENARRGYYKFLYVSPERLQSKRFQDYCDGLPVSLIAVDEAHCISQWGYDFRPAYLLIAEIRNFFPKVPVLALTASATLRVQDDIVERLRLHNARRFTKSFARANLSYAVRFEDGRMAQLQQVLQKVPGTAIIYCRNRKRTQEIASLLQAQGISARFYHAGLPAQERHQRQDDWIKGDTRVIVCTNAFGMGIDKPDVRLVIHYDMPDSLEAYYQEAGRAGRDEQKAYALLLCQEAELENMQARVALQFPTEEEIRHVYQCIVNYLHVAIGSAEGRYYDFDINDFTRTFKLNITVVYAAVRILEQEGVLQLSESILLPSRVGFVTNKEALYAFEEAHPQMSPLIKALLRTYEGIFDVPVRIYERQLDRILLQEEDEIMANLRFLDRSGILQYEPRRDKPQLCFLQERVGVKQLRVNMQVIAELRKAYEERLAAMLAYVRNESTCRTKQLVAYFGEQLEADCDVCDICLRRKAKPLNKDGFTQLQDRITTLLKATPADVSGLLAQMPGVEEPRFFEVLQFLIAEGHVLRDRDGMLRCRE</sequence>
<dbReference type="Gene3D" id="3.40.50.300">
    <property type="entry name" value="P-loop containing nucleotide triphosphate hydrolases"/>
    <property type="match status" value="2"/>
</dbReference>
<reference evidence="15 16" key="1">
    <citation type="submission" date="2018-04" db="EMBL/GenBank/DDBJ databases">
        <title>Chitinophaga fuyangensis sp. nov., isolated from soil in a chemical factory.</title>
        <authorList>
            <person name="Chen K."/>
        </authorList>
    </citation>
    <scope>NUCLEOTIDE SEQUENCE [LARGE SCALE GENOMIC DNA]</scope>
    <source>
        <strain evidence="15 16">LY-1</strain>
    </source>
</reference>
<dbReference type="Pfam" id="PF16124">
    <property type="entry name" value="RecQ_Zn_bind"/>
    <property type="match status" value="1"/>
</dbReference>
<dbReference type="Pfam" id="PF00271">
    <property type="entry name" value="Helicase_C"/>
    <property type="match status" value="1"/>
</dbReference>
<evidence type="ECO:0000256" key="3">
    <source>
        <dbReference type="ARBA" id="ARBA00022741"/>
    </source>
</evidence>
<evidence type="ECO:0000256" key="2">
    <source>
        <dbReference type="ARBA" id="ARBA00022723"/>
    </source>
</evidence>
<dbReference type="InterPro" id="IPR014001">
    <property type="entry name" value="Helicase_ATP-bd"/>
</dbReference>
<name>A0A2T7BK17_9BACT</name>
<dbReference type="GO" id="GO:0016787">
    <property type="term" value="F:hydrolase activity"/>
    <property type="evidence" value="ECO:0007669"/>
    <property type="project" value="UniProtKB-KW"/>
</dbReference>
<dbReference type="EC" id="5.6.2.4" evidence="10"/>
<dbReference type="PANTHER" id="PTHR13710">
    <property type="entry name" value="DNA HELICASE RECQ FAMILY MEMBER"/>
    <property type="match status" value="1"/>
</dbReference>
<dbReference type="Gene3D" id="1.10.10.10">
    <property type="entry name" value="Winged helix-like DNA-binding domain superfamily/Winged helix DNA-binding domain"/>
    <property type="match status" value="1"/>
</dbReference>
<dbReference type="GO" id="GO:0043138">
    <property type="term" value="F:3'-5' DNA helicase activity"/>
    <property type="evidence" value="ECO:0007669"/>
    <property type="project" value="UniProtKB-EC"/>
</dbReference>
<keyword evidence="2" id="KW-0479">Metal-binding</keyword>
<dbReference type="PROSITE" id="PS51192">
    <property type="entry name" value="HELICASE_ATP_BIND_1"/>
    <property type="match status" value="1"/>
</dbReference>
<dbReference type="GO" id="GO:0009378">
    <property type="term" value="F:four-way junction helicase activity"/>
    <property type="evidence" value="ECO:0007669"/>
    <property type="project" value="TreeGrafter"/>
</dbReference>
<dbReference type="GO" id="GO:0005524">
    <property type="term" value="F:ATP binding"/>
    <property type="evidence" value="ECO:0007669"/>
    <property type="project" value="UniProtKB-KW"/>
</dbReference>
<dbReference type="InterPro" id="IPR001650">
    <property type="entry name" value="Helicase_C-like"/>
</dbReference>
<keyword evidence="3" id="KW-0547">Nucleotide-binding</keyword>
<comment type="catalytic activity">
    <reaction evidence="9">
        <text>Couples ATP hydrolysis with the unwinding of duplex DNA by translocating in the 3'-5' direction.</text>
        <dbReference type="EC" id="5.6.2.4"/>
    </reaction>
</comment>
<dbReference type="NCBIfam" id="TIGR00614">
    <property type="entry name" value="recQ_fam"/>
    <property type="match status" value="1"/>
</dbReference>
<keyword evidence="4" id="KW-0378">Hydrolase</keyword>
<dbReference type="Pfam" id="PF00270">
    <property type="entry name" value="DEAD"/>
    <property type="match status" value="1"/>
</dbReference>
<dbReference type="GO" id="GO:0046872">
    <property type="term" value="F:metal ion binding"/>
    <property type="evidence" value="ECO:0007669"/>
    <property type="project" value="UniProtKB-KW"/>
</dbReference>
<dbReference type="GO" id="GO:0006281">
    <property type="term" value="P:DNA repair"/>
    <property type="evidence" value="ECO:0007669"/>
    <property type="project" value="TreeGrafter"/>
</dbReference>
<feature type="domain" description="Helicase C-terminal" evidence="14">
    <location>
        <begin position="217"/>
        <end position="367"/>
    </location>
</feature>
<dbReference type="SUPFAM" id="SSF52540">
    <property type="entry name" value="P-loop containing nucleoside triphosphate hydrolases"/>
    <property type="match status" value="1"/>
</dbReference>
<proteinExistence type="inferred from homology"/>
<feature type="domain" description="Helicase ATP-binding" evidence="13">
    <location>
        <begin position="25"/>
        <end position="193"/>
    </location>
</feature>
<protein>
    <recommendedName>
        <fullName evidence="11">ATP-dependent DNA helicase RecQ</fullName>
        <ecNumber evidence="10">5.6.2.4</ecNumber>
    </recommendedName>
    <alternativeName>
        <fullName evidence="12">DNA 3'-5' helicase RecQ</fullName>
    </alternativeName>
</protein>
<dbReference type="EMBL" id="QCYK01000001">
    <property type="protein sequence ID" value="PUZ27990.1"/>
    <property type="molecule type" value="Genomic_DNA"/>
</dbReference>
<gene>
    <name evidence="15" type="ORF">DCC81_00435</name>
</gene>
<evidence type="ECO:0000313" key="16">
    <source>
        <dbReference type="Proteomes" id="UP000244450"/>
    </source>
</evidence>
<keyword evidence="7" id="KW-0238">DNA-binding</keyword>
<evidence type="ECO:0000256" key="5">
    <source>
        <dbReference type="ARBA" id="ARBA00022806"/>
    </source>
</evidence>
<evidence type="ECO:0000256" key="7">
    <source>
        <dbReference type="ARBA" id="ARBA00023125"/>
    </source>
</evidence>
<dbReference type="SMART" id="SM00490">
    <property type="entry name" value="HELICc"/>
    <property type="match status" value="1"/>
</dbReference>
<dbReference type="GO" id="GO:0003677">
    <property type="term" value="F:DNA binding"/>
    <property type="evidence" value="ECO:0007669"/>
    <property type="project" value="UniProtKB-KW"/>
</dbReference>
<keyword evidence="6" id="KW-0067">ATP-binding</keyword>
<dbReference type="InterPro" id="IPR011545">
    <property type="entry name" value="DEAD/DEAH_box_helicase_dom"/>
</dbReference>
<evidence type="ECO:0000256" key="9">
    <source>
        <dbReference type="ARBA" id="ARBA00034617"/>
    </source>
</evidence>
<dbReference type="SMART" id="SM00487">
    <property type="entry name" value="DEXDc"/>
    <property type="match status" value="1"/>
</dbReference>
<evidence type="ECO:0000256" key="12">
    <source>
        <dbReference type="ARBA" id="ARBA00044550"/>
    </source>
</evidence>
<keyword evidence="8" id="KW-0413">Isomerase</keyword>
<evidence type="ECO:0000256" key="4">
    <source>
        <dbReference type="ARBA" id="ARBA00022801"/>
    </source>
</evidence>